<evidence type="ECO:0000313" key="1">
    <source>
        <dbReference type="EMBL" id="GHD62203.1"/>
    </source>
</evidence>
<dbReference type="RefSeq" id="WP_189459952.1">
    <property type="nucleotide sequence ID" value="NZ_BMYO01000004.1"/>
</dbReference>
<proteinExistence type="predicted"/>
<dbReference type="PROSITE" id="PS00175">
    <property type="entry name" value="PG_MUTASE"/>
    <property type="match status" value="1"/>
</dbReference>
<dbReference type="Pfam" id="PF00300">
    <property type="entry name" value="His_Phos_1"/>
    <property type="match status" value="1"/>
</dbReference>
<dbReference type="InterPro" id="IPR013078">
    <property type="entry name" value="His_Pase_superF_clade-1"/>
</dbReference>
<dbReference type="Gene3D" id="3.40.50.1240">
    <property type="entry name" value="Phosphoglycerate mutase-like"/>
    <property type="match status" value="1"/>
</dbReference>
<dbReference type="Proteomes" id="UP000604737">
    <property type="component" value="Unassembled WGS sequence"/>
</dbReference>
<dbReference type="InterPro" id="IPR001345">
    <property type="entry name" value="PG/BPGM_mutase_AS"/>
</dbReference>
<dbReference type="CDD" id="cd07067">
    <property type="entry name" value="HP_PGM_like"/>
    <property type="match status" value="1"/>
</dbReference>
<dbReference type="InterPro" id="IPR050275">
    <property type="entry name" value="PGM_Phosphatase"/>
</dbReference>
<gene>
    <name evidence="1" type="ORF">GCM10007350_17800</name>
</gene>
<dbReference type="PANTHER" id="PTHR48100">
    <property type="entry name" value="BROAD-SPECIFICITY PHOSPHATASE YOR283W-RELATED"/>
    <property type="match status" value="1"/>
</dbReference>
<dbReference type="SMART" id="SM00855">
    <property type="entry name" value="PGAM"/>
    <property type="match status" value="1"/>
</dbReference>
<dbReference type="EMBL" id="BMYO01000004">
    <property type="protein sequence ID" value="GHD62203.1"/>
    <property type="molecule type" value="Genomic_DNA"/>
</dbReference>
<keyword evidence="2" id="KW-1185">Reference proteome</keyword>
<organism evidence="1 2">
    <name type="scientific">Jeongeupia chitinilytica</name>
    <dbReference type="NCBI Taxonomy" id="1041641"/>
    <lineage>
        <taxon>Bacteria</taxon>
        <taxon>Pseudomonadati</taxon>
        <taxon>Pseudomonadota</taxon>
        <taxon>Betaproteobacteria</taxon>
        <taxon>Neisseriales</taxon>
        <taxon>Chitinibacteraceae</taxon>
        <taxon>Jeongeupia</taxon>
    </lineage>
</organism>
<reference evidence="2" key="1">
    <citation type="journal article" date="2019" name="Int. J. Syst. Evol. Microbiol.">
        <title>The Global Catalogue of Microorganisms (GCM) 10K type strain sequencing project: providing services to taxonomists for standard genome sequencing and annotation.</title>
        <authorList>
            <consortium name="The Broad Institute Genomics Platform"/>
            <consortium name="The Broad Institute Genome Sequencing Center for Infectious Disease"/>
            <person name="Wu L."/>
            <person name="Ma J."/>
        </authorList>
    </citation>
    <scope>NUCLEOTIDE SEQUENCE [LARGE SCALE GENOMIC DNA]</scope>
    <source>
        <strain evidence="2">KCTC 23701</strain>
    </source>
</reference>
<accession>A0ABQ3GZ24</accession>
<dbReference type="SUPFAM" id="SSF53254">
    <property type="entry name" value="Phosphoglycerate mutase-like"/>
    <property type="match status" value="1"/>
</dbReference>
<dbReference type="PANTHER" id="PTHR48100:SF62">
    <property type="entry name" value="GLUCOSYL-3-PHOSPHOGLYCERATE PHOSPHATASE"/>
    <property type="match status" value="1"/>
</dbReference>
<comment type="caution">
    <text evidence="1">The sequence shown here is derived from an EMBL/GenBank/DDBJ whole genome shotgun (WGS) entry which is preliminary data.</text>
</comment>
<dbReference type="InterPro" id="IPR029033">
    <property type="entry name" value="His_PPase_superfam"/>
</dbReference>
<name>A0ABQ3GZ24_9NEIS</name>
<protein>
    <submittedName>
        <fullName evidence="1">Histidine phosphatase</fullName>
    </submittedName>
</protein>
<sequence length="199" mass="21664">MSRTIYLLRHGQTEFNTVRRLQGRCDSPLTALGQEQASAMGEALRAELGSADGWAMRVSPLPRAQASAARVAAALGLPGTAMTTDERIIEAGFGDWEQQLRADLVAQHPQLETAPDWHFHSPNGEKLTEVLARIDAFLNDTALPQKLIVVSHGLFGRLLRARYLGLEGDALFTGEMPQDAFYRLHGGDVTRIDCAGVTA</sequence>
<evidence type="ECO:0000313" key="2">
    <source>
        <dbReference type="Proteomes" id="UP000604737"/>
    </source>
</evidence>